<keyword evidence="3" id="KW-1185">Reference proteome</keyword>
<feature type="compositionally biased region" description="Basic residues" evidence="1">
    <location>
        <begin position="95"/>
        <end position="104"/>
    </location>
</feature>
<dbReference type="EMBL" id="NESP01000001">
    <property type="protein sequence ID" value="PUE58710.1"/>
    <property type="molecule type" value="Genomic_DNA"/>
</dbReference>
<feature type="compositionally biased region" description="Basic and acidic residues" evidence="1">
    <location>
        <begin position="55"/>
        <end position="64"/>
    </location>
</feature>
<organism evidence="2 3">
    <name type="scientific">Limnohabitans curvus</name>
    <dbReference type="NCBI Taxonomy" id="323423"/>
    <lineage>
        <taxon>Bacteria</taxon>
        <taxon>Pseudomonadati</taxon>
        <taxon>Pseudomonadota</taxon>
        <taxon>Betaproteobacteria</taxon>
        <taxon>Burkholderiales</taxon>
        <taxon>Comamonadaceae</taxon>
        <taxon>Limnohabitans</taxon>
    </lineage>
</organism>
<protein>
    <submittedName>
        <fullName evidence="2">Uncharacterized protein</fullName>
    </submittedName>
</protein>
<proteinExistence type="predicted"/>
<sequence>MPTHAETVYRCDEAYSTSNQCANAVATEVKPSSILRTTGQDKNNAAASDLRDAQTLEKQRRQAEHQAAQTAPVRVSTPQTLPPIATNNEPLAPNGKHKGKHARKPTSPYFTAVNPNAAPKKKSTAKAVPAGATSSQ</sequence>
<evidence type="ECO:0000256" key="1">
    <source>
        <dbReference type="SAM" id="MobiDB-lite"/>
    </source>
</evidence>
<accession>A0A315ELD6</accession>
<evidence type="ECO:0000313" key="2">
    <source>
        <dbReference type="EMBL" id="PUE58710.1"/>
    </source>
</evidence>
<reference evidence="2 3" key="1">
    <citation type="submission" date="2017-04" db="EMBL/GenBank/DDBJ databases">
        <title>Unexpected and diverse lifestyles within the genus Limnohabitans.</title>
        <authorList>
            <person name="Kasalicky V."/>
            <person name="Mehrshad M."/>
            <person name="Andrei S.-A."/>
            <person name="Salcher M."/>
            <person name="Kratochvilova H."/>
            <person name="Simek K."/>
            <person name="Ghai R."/>
        </authorList>
    </citation>
    <scope>NUCLEOTIDE SEQUENCE [LARGE SCALE GENOMIC DNA]</scope>
    <source>
        <strain evidence="2 3">MWH-C5</strain>
    </source>
</reference>
<evidence type="ECO:0000313" key="3">
    <source>
        <dbReference type="Proteomes" id="UP000251341"/>
    </source>
</evidence>
<name>A0A315ELD6_9BURK</name>
<dbReference type="Proteomes" id="UP000251341">
    <property type="component" value="Unassembled WGS sequence"/>
</dbReference>
<gene>
    <name evidence="2" type="ORF">B9Z44_03325</name>
</gene>
<comment type="caution">
    <text evidence="2">The sequence shown here is derived from an EMBL/GenBank/DDBJ whole genome shotgun (WGS) entry which is preliminary data.</text>
</comment>
<dbReference type="AlphaFoldDB" id="A0A315ELD6"/>
<feature type="region of interest" description="Disordered" evidence="1">
    <location>
        <begin position="55"/>
        <end position="136"/>
    </location>
</feature>